<dbReference type="InterPro" id="IPR051012">
    <property type="entry name" value="CellSynth/LPSAsmb/PSIAsmb"/>
</dbReference>
<comment type="caution">
    <text evidence="3">The sequence shown here is derived from an EMBL/GenBank/DDBJ whole genome shotgun (WGS) entry which is preliminary data.</text>
</comment>
<proteinExistence type="predicted"/>
<dbReference type="InterPro" id="IPR011990">
    <property type="entry name" value="TPR-like_helical_dom_sf"/>
</dbReference>
<protein>
    <submittedName>
        <fullName evidence="3">Uncharacterized protein</fullName>
    </submittedName>
</protein>
<dbReference type="EMBL" id="BARV01026707">
    <property type="protein sequence ID" value="GAI43983.1"/>
    <property type="molecule type" value="Genomic_DNA"/>
</dbReference>
<dbReference type="AlphaFoldDB" id="X1NK87"/>
<evidence type="ECO:0000313" key="3">
    <source>
        <dbReference type="EMBL" id="GAI43983.1"/>
    </source>
</evidence>
<keyword evidence="1" id="KW-0677">Repeat</keyword>
<name>X1NK87_9ZZZZ</name>
<dbReference type="PANTHER" id="PTHR45586">
    <property type="entry name" value="TPR REPEAT-CONTAINING PROTEIN PA4667"/>
    <property type="match status" value="1"/>
</dbReference>
<dbReference type="PANTHER" id="PTHR45586:SF1">
    <property type="entry name" value="LIPOPOLYSACCHARIDE ASSEMBLY PROTEIN B"/>
    <property type="match status" value="1"/>
</dbReference>
<reference evidence="3" key="1">
    <citation type="journal article" date="2014" name="Front. Microbiol.">
        <title>High frequency of phylogenetically diverse reductive dehalogenase-homologous genes in deep subseafloor sedimentary metagenomes.</title>
        <authorList>
            <person name="Kawai M."/>
            <person name="Futagami T."/>
            <person name="Toyoda A."/>
            <person name="Takaki Y."/>
            <person name="Nishi S."/>
            <person name="Hori S."/>
            <person name="Arai W."/>
            <person name="Tsubouchi T."/>
            <person name="Morono Y."/>
            <person name="Uchiyama I."/>
            <person name="Ito T."/>
            <person name="Fujiyama A."/>
            <person name="Inagaki F."/>
            <person name="Takami H."/>
        </authorList>
    </citation>
    <scope>NUCLEOTIDE SEQUENCE</scope>
    <source>
        <strain evidence="3">Expedition CK06-06</strain>
    </source>
</reference>
<feature type="non-terminal residue" evidence="3">
    <location>
        <position position="1"/>
    </location>
</feature>
<dbReference type="Gene3D" id="1.25.40.10">
    <property type="entry name" value="Tetratricopeptide repeat domain"/>
    <property type="match status" value="1"/>
</dbReference>
<dbReference type="SUPFAM" id="SSF48452">
    <property type="entry name" value="TPR-like"/>
    <property type="match status" value="1"/>
</dbReference>
<evidence type="ECO:0000256" key="2">
    <source>
        <dbReference type="ARBA" id="ARBA00022803"/>
    </source>
</evidence>
<dbReference type="SMART" id="SM00028">
    <property type="entry name" value="TPR"/>
    <property type="match status" value="2"/>
</dbReference>
<keyword evidence="2" id="KW-0802">TPR repeat</keyword>
<gene>
    <name evidence="3" type="ORF">S06H3_43112</name>
</gene>
<dbReference type="PROSITE" id="PS50005">
    <property type="entry name" value="TPR"/>
    <property type="match status" value="2"/>
</dbReference>
<organism evidence="3">
    <name type="scientific">marine sediment metagenome</name>
    <dbReference type="NCBI Taxonomy" id="412755"/>
    <lineage>
        <taxon>unclassified sequences</taxon>
        <taxon>metagenomes</taxon>
        <taxon>ecological metagenomes</taxon>
    </lineage>
</organism>
<dbReference type="Pfam" id="PF13432">
    <property type="entry name" value="TPR_16"/>
    <property type="match status" value="1"/>
</dbReference>
<dbReference type="InterPro" id="IPR019734">
    <property type="entry name" value="TPR_rpt"/>
</dbReference>
<accession>X1NK87</accession>
<evidence type="ECO:0000256" key="1">
    <source>
        <dbReference type="ARBA" id="ARBA00022737"/>
    </source>
</evidence>
<sequence length="109" mass="12659">LKNDEDSPYLLMKLSRVLVENGKMEDALHFAQKTVDLAPDDLKAREFLAEIYSQLKKFDLAISQYREILEKDPGNREVRLHLSTLFIRLKKYDLALNQLSILINNEPGQ</sequence>